<keyword evidence="3" id="KW-1185">Reference proteome</keyword>
<reference evidence="2 3" key="1">
    <citation type="journal article" date="2015" name="Genome Biol. Evol.">
        <title>The genome of winter moth (Operophtera brumata) provides a genomic perspective on sexual dimorphism and phenology.</title>
        <authorList>
            <person name="Derks M.F."/>
            <person name="Smit S."/>
            <person name="Salis L."/>
            <person name="Schijlen E."/>
            <person name="Bossers A."/>
            <person name="Mateman C."/>
            <person name="Pijl A.S."/>
            <person name="de Ridder D."/>
            <person name="Groenen M.A."/>
            <person name="Visser M.E."/>
            <person name="Megens H.J."/>
        </authorList>
    </citation>
    <scope>NUCLEOTIDE SEQUENCE [LARGE SCALE GENOMIC DNA]</scope>
    <source>
        <strain evidence="2">WM2013NL</strain>
        <tissue evidence="2">Head and thorax</tissue>
    </source>
</reference>
<feature type="non-terminal residue" evidence="2">
    <location>
        <position position="190"/>
    </location>
</feature>
<name>A0A0L7KNH8_OPEBR</name>
<dbReference type="EMBL" id="JTDY01007930">
    <property type="protein sequence ID" value="KOB64853.1"/>
    <property type="molecule type" value="Genomic_DNA"/>
</dbReference>
<comment type="caution">
    <text evidence="2">The sequence shown here is derived from an EMBL/GenBank/DDBJ whole genome shotgun (WGS) entry which is preliminary data.</text>
</comment>
<sequence length="190" mass="21106">MFVHLGRVHEAAQLLGPRGGCPEPHARTRHGSHRQESRGSQLTLHYCQGMFIWDGCTKQPNCWDRAVAALSHTLAHDMAAIDKRVVEASSLFTTVKPNCWDRAVAALSHTLAHDMAAIDKRVVEASSLFTTVKGFVAQRMSIKELLKSAIHLPRTGDICMPNPDSLLTLSLYLLQTIVAYWYGDFLCVQP</sequence>
<evidence type="ECO:0000313" key="3">
    <source>
        <dbReference type="Proteomes" id="UP000037510"/>
    </source>
</evidence>
<proteinExistence type="predicted"/>
<protein>
    <submittedName>
        <fullName evidence="2">Myosin-9</fullName>
    </submittedName>
</protein>
<accession>A0A0L7KNH8</accession>
<evidence type="ECO:0000256" key="1">
    <source>
        <dbReference type="SAM" id="MobiDB-lite"/>
    </source>
</evidence>
<organism evidence="2 3">
    <name type="scientific">Operophtera brumata</name>
    <name type="common">Winter moth</name>
    <name type="synonym">Phalaena brumata</name>
    <dbReference type="NCBI Taxonomy" id="104452"/>
    <lineage>
        <taxon>Eukaryota</taxon>
        <taxon>Metazoa</taxon>
        <taxon>Ecdysozoa</taxon>
        <taxon>Arthropoda</taxon>
        <taxon>Hexapoda</taxon>
        <taxon>Insecta</taxon>
        <taxon>Pterygota</taxon>
        <taxon>Neoptera</taxon>
        <taxon>Endopterygota</taxon>
        <taxon>Lepidoptera</taxon>
        <taxon>Glossata</taxon>
        <taxon>Ditrysia</taxon>
        <taxon>Geometroidea</taxon>
        <taxon>Geometridae</taxon>
        <taxon>Larentiinae</taxon>
        <taxon>Operophtera</taxon>
    </lineage>
</organism>
<dbReference type="AlphaFoldDB" id="A0A0L7KNH8"/>
<dbReference type="Proteomes" id="UP000037510">
    <property type="component" value="Unassembled WGS sequence"/>
</dbReference>
<feature type="region of interest" description="Disordered" evidence="1">
    <location>
        <begin position="16"/>
        <end position="37"/>
    </location>
</feature>
<gene>
    <name evidence="2" type="ORF">OBRU01_20114</name>
</gene>
<evidence type="ECO:0000313" key="2">
    <source>
        <dbReference type="EMBL" id="KOB64853.1"/>
    </source>
</evidence>